<reference evidence="1 2" key="1">
    <citation type="submission" date="2014-06" db="EMBL/GenBank/DDBJ databases">
        <authorList>
            <person name="Le Roux F."/>
        </authorList>
    </citation>
    <scope>NUCLEOTIDE SEQUENCE [LARGE SCALE GENOMIC DNA]</scope>
    <source>
        <strain evidence="1 2">J5-4</strain>
    </source>
</reference>
<evidence type="ECO:0000313" key="2">
    <source>
        <dbReference type="Proteomes" id="UP000049077"/>
    </source>
</evidence>
<evidence type="ECO:0000313" key="1">
    <source>
        <dbReference type="EMBL" id="CDT65932.1"/>
    </source>
</evidence>
<gene>
    <name evidence="1" type="ORF">VCR4J5_780005</name>
</gene>
<organism evidence="1 2">
    <name type="scientific">Vibrio crassostreae</name>
    <dbReference type="NCBI Taxonomy" id="246167"/>
    <lineage>
        <taxon>Bacteria</taxon>
        <taxon>Pseudomonadati</taxon>
        <taxon>Pseudomonadota</taxon>
        <taxon>Gammaproteobacteria</taxon>
        <taxon>Vibrionales</taxon>
        <taxon>Vibrionaceae</taxon>
        <taxon>Vibrio</taxon>
    </lineage>
</organism>
<sequence length="44" mass="4899">MTKYIAPEIAVKLKLQIAAIRDSVSSLVDELKLAREENDDLLKG</sequence>
<comment type="caution">
    <text evidence="1">The sequence shown here is derived from an EMBL/GenBank/DDBJ whole genome shotgun (WGS) entry which is preliminary data.</text>
</comment>
<accession>A0ABP1X175</accession>
<name>A0ABP1X175_9VIBR</name>
<dbReference type="Proteomes" id="UP000049077">
    <property type="component" value="Unassembled WGS sequence"/>
</dbReference>
<dbReference type="EMBL" id="CCJX01000166">
    <property type="protein sequence ID" value="CDT65932.1"/>
    <property type="molecule type" value="Genomic_DNA"/>
</dbReference>
<proteinExistence type="predicted"/>
<keyword evidence="2" id="KW-1185">Reference proteome</keyword>
<dbReference type="RefSeq" id="WP_259739747.1">
    <property type="nucleotide sequence ID" value="NZ_CAWMAN010000062.1"/>
</dbReference>
<protein>
    <submittedName>
        <fullName evidence="1">Uncharacterized protein</fullName>
    </submittedName>
</protein>